<reference evidence="2 3" key="1">
    <citation type="journal article" date="2015" name="Genome Announc.">
        <title>Expanding the biotechnology potential of lactobacilli through comparative genomics of 213 strains and associated genera.</title>
        <authorList>
            <person name="Sun Z."/>
            <person name="Harris H.M."/>
            <person name="McCann A."/>
            <person name="Guo C."/>
            <person name="Argimon S."/>
            <person name="Zhang W."/>
            <person name="Yang X."/>
            <person name="Jeffery I.B."/>
            <person name="Cooney J.C."/>
            <person name="Kagawa T.F."/>
            <person name="Liu W."/>
            <person name="Song Y."/>
            <person name="Salvetti E."/>
            <person name="Wrobel A."/>
            <person name="Rasinkangas P."/>
            <person name="Parkhill J."/>
            <person name="Rea M.C."/>
            <person name="O'Sullivan O."/>
            <person name="Ritari J."/>
            <person name="Douillard F.P."/>
            <person name="Paul Ross R."/>
            <person name="Yang R."/>
            <person name="Briner A.E."/>
            <person name="Felis G.E."/>
            <person name="de Vos W.M."/>
            <person name="Barrangou R."/>
            <person name="Klaenhammer T.R."/>
            <person name="Caufield P.W."/>
            <person name="Cui Y."/>
            <person name="Zhang H."/>
            <person name="O'Toole P.W."/>
        </authorList>
    </citation>
    <scope>NUCLEOTIDE SEQUENCE [LARGE SCALE GENOMIC DNA]</scope>
    <source>
        <strain evidence="2 3">DSM 4864</strain>
    </source>
</reference>
<dbReference type="AlphaFoldDB" id="A0A0R1WMC0"/>
<dbReference type="EMBL" id="AZGE01000001">
    <property type="protein sequence ID" value="KRM16923.1"/>
    <property type="molecule type" value="Genomic_DNA"/>
</dbReference>
<gene>
    <name evidence="2" type="ORF">FC49_GL000080</name>
</gene>
<dbReference type="PROSITE" id="PS50902">
    <property type="entry name" value="FLAVODOXIN_LIKE"/>
    <property type="match status" value="1"/>
</dbReference>
<protein>
    <recommendedName>
        <fullName evidence="1">Flavodoxin-like domain-containing protein</fullName>
    </recommendedName>
</protein>
<dbReference type="Gene3D" id="3.40.50.360">
    <property type="match status" value="1"/>
</dbReference>
<evidence type="ECO:0000259" key="1">
    <source>
        <dbReference type="PROSITE" id="PS50902"/>
    </source>
</evidence>
<dbReference type="Proteomes" id="UP000050973">
    <property type="component" value="Unassembled WGS sequence"/>
</dbReference>
<dbReference type="PANTHER" id="PTHR39201:SF1">
    <property type="entry name" value="FLAVODOXIN-LIKE DOMAIN-CONTAINING PROTEIN"/>
    <property type="match status" value="1"/>
</dbReference>
<feature type="domain" description="Flavodoxin-like" evidence="1">
    <location>
        <begin position="4"/>
        <end position="150"/>
    </location>
</feature>
<dbReference type="PATRIC" id="fig|1423779.3.peg.81"/>
<dbReference type="RefSeq" id="WP_056983723.1">
    <property type="nucleotide sequence ID" value="NZ_AZGE01000001.1"/>
</dbReference>
<dbReference type="Pfam" id="PF12682">
    <property type="entry name" value="Flavodoxin_4"/>
    <property type="match status" value="1"/>
</dbReference>
<dbReference type="InterPro" id="IPR008254">
    <property type="entry name" value="Flavodoxin/NO_synth"/>
</dbReference>
<dbReference type="GO" id="GO:0016651">
    <property type="term" value="F:oxidoreductase activity, acting on NAD(P)H"/>
    <property type="evidence" value="ECO:0007669"/>
    <property type="project" value="UniProtKB-ARBA"/>
</dbReference>
<name>A0A0R1WMC0_9LACO</name>
<organism evidence="2 3">
    <name type="scientific">Limosilactobacillus oris DSM 4864</name>
    <dbReference type="NCBI Taxonomy" id="1423779"/>
    <lineage>
        <taxon>Bacteria</taxon>
        <taxon>Bacillati</taxon>
        <taxon>Bacillota</taxon>
        <taxon>Bacilli</taxon>
        <taxon>Lactobacillales</taxon>
        <taxon>Lactobacillaceae</taxon>
        <taxon>Limosilactobacillus</taxon>
    </lineage>
</organism>
<dbReference type="GO" id="GO:0010181">
    <property type="term" value="F:FMN binding"/>
    <property type="evidence" value="ECO:0007669"/>
    <property type="project" value="InterPro"/>
</dbReference>
<evidence type="ECO:0000313" key="2">
    <source>
        <dbReference type="EMBL" id="KRM16923.1"/>
    </source>
</evidence>
<dbReference type="PANTHER" id="PTHR39201">
    <property type="entry name" value="EXPORTED PROTEIN-RELATED"/>
    <property type="match status" value="1"/>
</dbReference>
<sequence>MSKVLIATYSWSGRTESVAQKLKQIIDDADMYKIEAPDNTFDQDMYKTDEIATAQINNNQYPDLVNEMPNTDQYDLILVGSPVWRGAPATPVHTFLEKIQNYSGKVASFYTDAGMANGYEETFKQWAGKLNVLPAHEGSNNLATWLKELN</sequence>
<accession>A0A0R1WMC0</accession>
<dbReference type="InterPro" id="IPR029039">
    <property type="entry name" value="Flavoprotein-like_sf"/>
</dbReference>
<evidence type="ECO:0000313" key="3">
    <source>
        <dbReference type="Proteomes" id="UP000050973"/>
    </source>
</evidence>
<proteinExistence type="predicted"/>
<comment type="caution">
    <text evidence="2">The sequence shown here is derived from an EMBL/GenBank/DDBJ whole genome shotgun (WGS) entry which is preliminary data.</text>
</comment>
<dbReference type="SUPFAM" id="SSF52218">
    <property type="entry name" value="Flavoproteins"/>
    <property type="match status" value="1"/>
</dbReference>